<name>A0A0D3CA32_BRAOL</name>
<organism evidence="2 3">
    <name type="scientific">Brassica oleracea var. oleracea</name>
    <dbReference type="NCBI Taxonomy" id="109376"/>
    <lineage>
        <taxon>Eukaryota</taxon>
        <taxon>Viridiplantae</taxon>
        <taxon>Streptophyta</taxon>
        <taxon>Embryophyta</taxon>
        <taxon>Tracheophyta</taxon>
        <taxon>Spermatophyta</taxon>
        <taxon>Magnoliopsida</taxon>
        <taxon>eudicotyledons</taxon>
        <taxon>Gunneridae</taxon>
        <taxon>Pentapetalae</taxon>
        <taxon>rosids</taxon>
        <taxon>malvids</taxon>
        <taxon>Brassicales</taxon>
        <taxon>Brassicaceae</taxon>
        <taxon>Brassiceae</taxon>
        <taxon>Brassica</taxon>
    </lineage>
</organism>
<dbReference type="PANTHER" id="PTHR47150">
    <property type="entry name" value="OS12G0169200 PROTEIN"/>
    <property type="match status" value="1"/>
</dbReference>
<feature type="compositionally biased region" description="Polar residues" evidence="1">
    <location>
        <begin position="1"/>
        <end position="11"/>
    </location>
</feature>
<sequence>MGHDCSYSQPSESEEYGGETADSSYNETEDLIRRDRAEISYNYGASAQYPPQPEVEFGFPQTCYCGSQPVLATSYTRNDLVRRYYICDNVDDGECHVWKWWDVAVMEEMRARDRHTLQLAEKVETLTLLSDYETEQKLVRLEKIVCELAKKKSRFTNGFEYFVRVMVLNQKSEKCIFIDINREEGHEKLWNDYFSDTPTYTHNLFRRRFRMNKSLFMRIVHRLSTEVPYFQPTQDAAGRSSLSPLQICIAAIRQLAYGGGADTVDEYVRLAETTARKRLHNFTAGIISLFGDEYLRRPSLEDLERLLHIGIDCMHWEWKNCPTAWKRMYSRGTEKPTIVLEAVASYDLWIWHTFFGAPGTMNGLNILDRSPVFDDIINGIAPQVNFCVNGIEYHLAYYLTYGIYPKWVTFIQSIRLPQGEKNSLFAKTQEPVRKRC</sequence>
<evidence type="ECO:0000313" key="2">
    <source>
        <dbReference type="EnsemblPlants" id="Bo5g019460.1"/>
    </source>
</evidence>
<reference evidence="2" key="2">
    <citation type="submission" date="2015-03" db="UniProtKB">
        <authorList>
            <consortium name="EnsemblPlants"/>
        </authorList>
    </citation>
    <scope>IDENTIFICATION</scope>
</reference>
<evidence type="ECO:0000256" key="1">
    <source>
        <dbReference type="SAM" id="MobiDB-lite"/>
    </source>
</evidence>
<dbReference type="Pfam" id="PF04827">
    <property type="entry name" value="Plant_tran"/>
    <property type="match status" value="1"/>
</dbReference>
<dbReference type="Gramene" id="Bo5g019460.1">
    <property type="protein sequence ID" value="Bo5g019460.1"/>
    <property type="gene ID" value="Bo5g019460"/>
</dbReference>
<dbReference type="PANTHER" id="PTHR47150:SF5">
    <property type="entry name" value="OS07G0546750 PROTEIN"/>
    <property type="match status" value="1"/>
</dbReference>
<dbReference type="EnsemblPlants" id="Bo5g019460.1">
    <property type="protein sequence ID" value="Bo5g019460.1"/>
    <property type="gene ID" value="Bo5g019460"/>
</dbReference>
<feature type="region of interest" description="Disordered" evidence="1">
    <location>
        <begin position="1"/>
        <end position="29"/>
    </location>
</feature>
<keyword evidence="3" id="KW-1185">Reference proteome</keyword>
<accession>A0A0D3CA32</accession>
<reference evidence="2 3" key="1">
    <citation type="journal article" date="2014" name="Genome Biol.">
        <title>Transcriptome and methylome profiling reveals relics of genome dominance in the mesopolyploid Brassica oleracea.</title>
        <authorList>
            <person name="Parkin I.A."/>
            <person name="Koh C."/>
            <person name="Tang H."/>
            <person name="Robinson S.J."/>
            <person name="Kagale S."/>
            <person name="Clarke W.E."/>
            <person name="Town C.D."/>
            <person name="Nixon J."/>
            <person name="Krishnakumar V."/>
            <person name="Bidwell S.L."/>
            <person name="Denoeud F."/>
            <person name="Belcram H."/>
            <person name="Links M.G."/>
            <person name="Just J."/>
            <person name="Clarke C."/>
            <person name="Bender T."/>
            <person name="Huebert T."/>
            <person name="Mason A.S."/>
            <person name="Pires J.C."/>
            <person name="Barker G."/>
            <person name="Moore J."/>
            <person name="Walley P.G."/>
            <person name="Manoli S."/>
            <person name="Batley J."/>
            <person name="Edwards D."/>
            <person name="Nelson M.N."/>
            <person name="Wang X."/>
            <person name="Paterson A.H."/>
            <person name="King G."/>
            <person name="Bancroft I."/>
            <person name="Chalhoub B."/>
            <person name="Sharpe A.G."/>
        </authorList>
    </citation>
    <scope>NUCLEOTIDE SEQUENCE</scope>
    <source>
        <strain evidence="2 3">cv. TO1000</strain>
    </source>
</reference>
<dbReference type="STRING" id="109376.A0A0D3CA32"/>
<dbReference type="InterPro" id="IPR006912">
    <property type="entry name" value="Harbinger_derived_prot"/>
</dbReference>
<proteinExistence type="predicted"/>
<dbReference type="Proteomes" id="UP000032141">
    <property type="component" value="Chromosome C5"/>
</dbReference>
<evidence type="ECO:0000313" key="3">
    <source>
        <dbReference type="Proteomes" id="UP000032141"/>
    </source>
</evidence>
<protein>
    <submittedName>
        <fullName evidence="2">Uncharacterized protein</fullName>
    </submittedName>
</protein>
<dbReference type="HOGENOM" id="CLU_012390_8_2_1"/>
<dbReference type="AlphaFoldDB" id="A0A0D3CA32"/>